<reference evidence="1 2" key="1">
    <citation type="submission" date="2019-05" db="EMBL/GenBank/DDBJ databases">
        <title>Hymenobacter edaphi sp. nov., isolated from abandoned arsenic-contaminated farmland soil.</title>
        <authorList>
            <person name="Nie L."/>
        </authorList>
    </citation>
    <scope>NUCLEOTIDE SEQUENCE [LARGE SCALE GENOMIC DNA]</scope>
    <source>
        <strain evidence="1 2">1-3-3-8</strain>
    </source>
</reference>
<evidence type="ECO:0000313" key="1">
    <source>
        <dbReference type="EMBL" id="TLM95267.1"/>
    </source>
</evidence>
<dbReference type="Proteomes" id="UP000305517">
    <property type="component" value="Unassembled WGS sequence"/>
</dbReference>
<keyword evidence="2" id="KW-1185">Reference proteome</keyword>
<dbReference type="EMBL" id="VAJM01000002">
    <property type="protein sequence ID" value="TLM95267.1"/>
    <property type="molecule type" value="Genomic_DNA"/>
</dbReference>
<accession>A0A5R8WU44</accession>
<name>A0A5R8WU44_9BACT</name>
<organism evidence="1 2">
    <name type="scientific">Hymenobacter jeollabukensis</name>
    <dbReference type="NCBI Taxonomy" id="2025313"/>
    <lineage>
        <taxon>Bacteria</taxon>
        <taxon>Pseudomonadati</taxon>
        <taxon>Bacteroidota</taxon>
        <taxon>Cytophagia</taxon>
        <taxon>Cytophagales</taxon>
        <taxon>Hymenobacteraceae</taxon>
        <taxon>Hymenobacter</taxon>
    </lineage>
</organism>
<sequence>MQFNRSWKDLGSPRKLRLNAWALLPHGRLKLNLVVSVSRNDSTLYWNSISLPGVIKHYNQWVPVHKLLVLPAGLVPTDKVTMYLWKSGGMVDAIYLDDLRLDKLS</sequence>
<dbReference type="AlphaFoldDB" id="A0A5R8WU44"/>
<proteinExistence type="predicted"/>
<evidence type="ECO:0000313" key="2">
    <source>
        <dbReference type="Proteomes" id="UP000305517"/>
    </source>
</evidence>
<gene>
    <name evidence="1" type="ORF">FDY95_05630</name>
</gene>
<protein>
    <submittedName>
        <fullName evidence="1">Uncharacterized protein</fullName>
    </submittedName>
</protein>
<comment type="caution">
    <text evidence="1">The sequence shown here is derived from an EMBL/GenBank/DDBJ whole genome shotgun (WGS) entry which is preliminary data.</text>
</comment>